<evidence type="ECO:0000256" key="3">
    <source>
        <dbReference type="ARBA" id="ARBA00022792"/>
    </source>
</evidence>
<dbReference type="Proteomes" id="UP000631114">
    <property type="component" value="Unassembled WGS sequence"/>
</dbReference>
<feature type="domain" description="Letm1 RBD" evidence="10">
    <location>
        <begin position="65"/>
        <end position="272"/>
    </location>
</feature>
<gene>
    <name evidence="11" type="ORF">IFM89_025454</name>
</gene>
<evidence type="ECO:0000256" key="5">
    <source>
        <dbReference type="ARBA" id="ARBA00023128"/>
    </source>
</evidence>
<dbReference type="PANTHER" id="PTHR14009:SF1">
    <property type="entry name" value="MITOCHONDRIAL PROTON_CALCIUM EXCHANGER PROTEIN"/>
    <property type="match status" value="1"/>
</dbReference>
<dbReference type="Pfam" id="PF07766">
    <property type="entry name" value="LETM1_RBD"/>
    <property type="match status" value="1"/>
</dbReference>
<dbReference type="InterPro" id="IPR033122">
    <property type="entry name" value="LETM1-like_RBD"/>
</dbReference>
<keyword evidence="6 9" id="KW-0472">Membrane</keyword>
<proteinExistence type="predicted"/>
<evidence type="ECO:0000259" key="10">
    <source>
        <dbReference type="PROSITE" id="PS51758"/>
    </source>
</evidence>
<comment type="subcellular location">
    <subcellularLocation>
        <location evidence="1">Mitochondrion inner membrane</location>
        <topology evidence="1">Single-pass membrane protein</topology>
    </subcellularLocation>
</comment>
<evidence type="ECO:0000256" key="2">
    <source>
        <dbReference type="ARBA" id="ARBA00022692"/>
    </source>
</evidence>
<keyword evidence="12" id="KW-1185">Reference proteome</keyword>
<sequence>MRREDWMNKSRHWKDEFKSAMQRYWAGTKLIWLAIRISYRLLLKLARGRSLSRRERRQLTRRTADIFRVVPFMELLLPVFLKTQSKKWQRKSRTEEVARLRNLLKFWIRKGAHASNEEILRFAKLFNDELTLDNIRKPRLVSMCKYLGISPYGSEAYLRYMLQKRIERGRVWTVESLSEAELRHACRDRGLLDEVVDAVGITSMPPGNSLSDKRRKLEFLQKGEEHIRDEEQKEKEQATLKGSGSREEESGTTQEDVALKEMRMPTAKEAQQHAKEKLWSNKSSSSVCRESEAFLRLVNKEVDAMLQNLGKEINDVDAKIGESWRLLDMDSDGKGTPEEVAAAAMYLKDTLRKEGVQEFISKLSKKHRSVPLWLYLVNLFFYLITVPFRKQNMISF</sequence>
<dbReference type="GO" id="GO:0030003">
    <property type="term" value="P:intracellular monoatomic cation homeostasis"/>
    <property type="evidence" value="ECO:0007669"/>
    <property type="project" value="TreeGrafter"/>
</dbReference>
<dbReference type="PANTHER" id="PTHR14009">
    <property type="entry name" value="LEUCINE ZIPPER-EF-HAND CONTAINING TRANSMEMBRANE PROTEIN"/>
    <property type="match status" value="1"/>
</dbReference>
<dbReference type="GO" id="GO:0043022">
    <property type="term" value="F:ribosome binding"/>
    <property type="evidence" value="ECO:0007669"/>
    <property type="project" value="InterPro"/>
</dbReference>
<dbReference type="PROSITE" id="PS51758">
    <property type="entry name" value="LETM1_RBD"/>
    <property type="match status" value="1"/>
</dbReference>
<keyword evidence="5 7" id="KW-0496">Mitochondrion</keyword>
<protein>
    <recommendedName>
        <fullName evidence="10">Letm1 RBD domain-containing protein</fullName>
    </recommendedName>
</protein>
<evidence type="ECO:0000313" key="12">
    <source>
        <dbReference type="Proteomes" id="UP000631114"/>
    </source>
</evidence>
<reference evidence="11 12" key="1">
    <citation type="submission" date="2020-10" db="EMBL/GenBank/DDBJ databases">
        <title>The Coptis chinensis genome and diversification of protoberbering-type alkaloids.</title>
        <authorList>
            <person name="Wang B."/>
            <person name="Shu S."/>
            <person name="Song C."/>
            <person name="Liu Y."/>
        </authorList>
    </citation>
    <scope>NUCLEOTIDE SEQUENCE [LARGE SCALE GENOMIC DNA]</scope>
    <source>
        <strain evidence="11">HL-2020</strain>
        <tissue evidence="11">Leaf</tissue>
    </source>
</reference>
<dbReference type="OrthoDB" id="275278at2759"/>
<dbReference type="GO" id="GO:0005743">
    <property type="term" value="C:mitochondrial inner membrane"/>
    <property type="evidence" value="ECO:0007669"/>
    <property type="project" value="UniProtKB-SubCell"/>
</dbReference>
<evidence type="ECO:0000256" key="9">
    <source>
        <dbReference type="SAM" id="Phobius"/>
    </source>
</evidence>
<feature type="transmembrane region" description="Helical" evidence="9">
    <location>
        <begin position="370"/>
        <end position="388"/>
    </location>
</feature>
<dbReference type="EMBL" id="JADFTS010000003">
    <property type="protein sequence ID" value="KAF9615645.1"/>
    <property type="molecule type" value="Genomic_DNA"/>
</dbReference>
<feature type="compositionally biased region" description="Basic and acidic residues" evidence="8">
    <location>
        <begin position="224"/>
        <end position="249"/>
    </location>
</feature>
<feature type="region of interest" description="Disordered" evidence="8">
    <location>
        <begin position="224"/>
        <end position="278"/>
    </location>
</feature>
<keyword evidence="4 9" id="KW-1133">Transmembrane helix</keyword>
<keyword evidence="3" id="KW-0999">Mitochondrion inner membrane</keyword>
<dbReference type="InterPro" id="IPR044202">
    <property type="entry name" value="LETM1/MDM38-like"/>
</dbReference>
<name>A0A835ICU3_9MAGN</name>
<comment type="caution">
    <text evidence="11">The sequence shown here is derived from an EMBL/GenBank/DDBJ whole genome shotgun (WGS) entry which is preliminary data.</text>
</comment>
<evidence type="ECO:0000256" key="7">
    <source>
        <dbReference type="PROSITE-ProRule" id="PRU01094"/>
    </source>
</evidence>
<evidence type="ECO:0000256" key="4">
    <source>
        <dbReference type="ARBA" id="ARBA00022989"/>
    </source>
</evidence>
<keyword evidence="2 9" id="KW-0812">Transmembrane</keyword>
<dbReference type="AlphaFoldDB" id="A0A835ICU3"/>
<organism evidence="11 12">
    <name type="scientific">Coptis chinensis</name>
    <dbReference type="NCBI Taxonomy" id="261450"/>
    <lineage>
        <taxon>Eukaryota</taxon>
        <taxon>Viridiplantae</taxon>
        <taxon>Streptophyta</taxon>
        <taxon>Embryophyta</taxon>
        <taxon>Tracheophyta</taxon>
        <taxon>Spermatophyta</taxon>
        <taxon>Magnoliopsida</taxon>
        <taxon>Ranunculales</taxon>
        <taxon>Ranunculaceae</taxon>
        <taxon>Coptidoideae</taxon>
        <taxon>Coptis</taxon>
    </lineage>
</organism>
<accession>A0A835ICU3</accession>
<evidence type="ECO:0000313" key="11">
    <source>
        <dbReference type="EMBL" id="KAF9615645.1"/>
    </source>
</evidence>
<evidence type="ECO:0000256" key="6">
    <source>
        <dbReference type="ARBA" id="ARBA00023136"/>
    </source>
</evidence>
<evidence type="ECO:0000256" key="8">
    <source>
        <dbReference type="SAM" id="MobiDB-lite"/>
    </source>
</evidence>
<evidence type="ECO:0000256" key="1">
    <source>
        <dbReference type="ARBA" id="ARBA00004434"/>
    </source>
</evidence>